<proteinExistence type="inferred from homology"/>
<dbReference type="SMART" id="SM00315">
    <property type="entry name" value="RGS"/>
    <property type="match status" value="1"/>
</dbReference>
<dbReference type="InterPro" id="IPR003114">
    <property type="entry name" value="Phox_assoc"/>
</dbReference>
<dbReference type="OrthoDB" id="120967at2759"/>
<gene>
    <name evidence="7" type="ORF">BHQ10_001346</name>
</gene>
<comment type="caution">
    <text evidence="7">The sequence shown here is derived from an EMBL/GenBank/DDBJ whole genome shotgun (WGS) entry which is preliminary data.</text>
</comment>
<evidence type="ECO:0000313" key="7">
    <source>
        <dbReference type="EMBL" id="RAO65334.1"/>
    </source>
</evidence>
<evidence type="ECO:0000313" key="8">
    <source>
        <dbReference type="Proteomes" id="UP000249363"/>
    </source>
</evidence>
<dbReference type="SMART" id="SM00312">
    <property type="entry name" value="PX"/>
    <property type="match status" value="1"/>
</dbReference>
<dbReference type="Pfam" id="PF00787">
    <property type="entry name" value="PX"/>
    <property type="match status" value="1"/>
</dbReference>
<feature type="transmembrane region" description="Helical" evidence="3">
    <location>
        <begin position="32"/>
        <end position="55"/>
    </location>
</feature>
<evidence type="ECO:0000259" key="6">
    <source>
        <dbReference type="PROSITE" id="PS51207"/>
    </source>
</evidence>
<feature type="region of interest" description="Disordered" evidence="2">
    <location>
        <begin position="685"/>
        <end position="716"/>
    </location>
</feature>
<keyword evidence="3" id="KW-0472">Membrane</keyword>
<feature type="compositionally biased region" description="Polar residues" evidence="2">
    <location>
        <begin position="649"/>
        <end position="660"/>
    </location>
</feature>
<feature type="region of interest" description="Disordered" evidence="2">
    <location>
        <begin position="302"/>
        <end position="324"/>
    </location>
</feature>
<dbReference type="InterPro" id="IPR036305">
    <property type="entry name" value="RGS_sf"/>
</dbReference>
<dbReference type="CDD" id="cd06876">
    <property type="entry name" value="PX_MDM1p"/>
    <property type="match status" value="1"/>
</dbReference>
<feature type="compositionally biased region" description="Basic and acidic residues" evidence="2">
    <location>
        <begin position="619"/>
        <end position="641"/>
    </location>
</feature>
<dbReference type="Pfam" id="PF02194">
    <property type="entry name" value="PXA"/>
    <property type="match status" value="1"/>
</dbReference>
<keyword evidence="3" id="KW-0812">Transmembrane</keyword>
<feature type="domain" description="PX" evidence="5">
    <location>
        <begin position="862"/>
        <end position="980"/>
    </location>
</feature>
<dbReference type="InterPro" id="IPR044926">
    <property type="entry name" value="RGS_subdomain_2"/>
</dbReference>
<evidence type="ECO:0000256" key="1">
    <source>
        <dbReference type="ARBA" id="ARBA00010883"/>
    </source>
</evidence>
<dbReference type="SMART" id="SM00313">
    <property type="entry name" value="PXA"/>
    <property type="match status" value="1"/>
</dbReference>
<dbReference type="RefSeq" id="XP_040729851.1">
    <property type="nucleotide sequence ID" value="XM_040873372.1"/>
</dbReference>
<dbReference type="GeneID" id="63790563"/>
<dbReference type="EMBL" id="MIKG01000002">
    <property type="protein sequence ID" value="RAO65334.1"/>
    <property type="molecule type" value="Genomic_DNA"/>
</dbReference>
<dbReference type="InterPro" id="IPR013937">
    <property type="entry name" value="Sorting_nexin_C"/>
</dbReference>
<comment type="similarity">
    <text evidence="1">Belongs to the sorting nexin family.</text>
</comment>
<dbReference type="InterPro" id="IPR016137">
    <property type="entry name" value="RGS"/>
</dbReference>
<feature type="transmembrane region" description="Helical" evidence="3">
    <location>
        <begin position="7"/>
        <end position="26"/>
    </location>
</feature>
<sequence length="1224" mass="137703">MALSRRQLLLAGFSGFVSWGLVVNWVPVARYLGYAFVAGVLVTCVCICSAILLTVKTKSEFIDRRTTVPNLRFLAADTWSEEIGVYRKATEYEAKSLYPQSFVVSEAIDELLQLASRDFIRSWYGHISKNSTFINEIDRALRIALENIRDRLLSEDVTSIAVSRIVPILTAHIKDFDRAERAVRGRNLARSVTEAEELGLAIANKYRDGRLHPAVAVSLADQKATQQDYVRKLVMGLLPQLLPDNLLTSRSVSILIREIVACAVLLPVITLLSDPDTWNQILETYGRTALNDRKTVRKLRAALDKHASPSKPKGAPSFPRLSPNDSERAFERFVRAIRRCNNLSDARQFRAQVASQLKRESMVEGQDQVYLRRLETGKRVLDQKVSKLAANASIRRPPASLKPEVRRDSVPNHKDVSLVDLMHDASGLSYFMEFMDRQNKMSLVQFWIVVDGFRNPLEDDFGDESTAASAAWTSADVSDMILINENYLSKPELNVLGESRDAVKAFLRAGKRASPEQYLKARTAILTTQSTILEEMESKYYPKFRDSDLFFKYLASDETSLAPTEQETPLRASTPEPQQRERRPLPPLMTRTQSQPSMQKPKDLRRAAVSNDVQSNGKLFDDVESSPRRSVDSDRSARLFDDDYDTDPLSHSFSMSSQNGDAEAKNTEVIENMEQALNEIIVDQPNNGKPEDSRLFSPMSSSSLFPDAEQSSARGSLENFRNEVRLGEKNKPSISSLGLIGNSSRTGVFEDELFPDEKKFIEDEYADPEGEEKDPEDEIHQAAPGDLGLTEAIVALTEEIEKLNAQESVLDTLTRKAELTNNTAELRILGKSKASIQREIRRKEMQRQQYVIQESDNSLYGRSTIHIPSIMVGKEEDGNEFAIYVIEVRRNAGEQMPAASWAVPRRYSEFHELHQKLRMRYPSVRQLEFPRRRMMMKLQKDFLQKRRVALETYLQQLLLLPEVCRSRDLRAFLSQQALLPHSAPASDGDTKDIVSRIYNSVADGMDDFLGNITMLDQLSTAGQNLISAATSQLTGPEPALATEDAMTAAEAEAELNAFEDRELEPFIKPICDLFLEAFELNRGNNWLRGRAVVVVLHQLLGGTIERKVRDSAKSLIQDDNLLRYLTLAKDTMWPGGVMRKPVVRTSSQKSKSKNEASFMLAALIPDLAGNVVGRANAQAASRKIYDILNNRRLNAHLVFTILDEIVLVLFGATDPGRSRQQSTV</sequence>
<dbReference type="PROSITE" id="PS50195">
    <property type="entry name" value="PX"/>
    <property type="match status" value="1"/>
</dbReference>
<evidence type="ECO:0008006" key="9">
    <source>
        <dbReference type="Google" id="ProtNLM"/>
    </source>
</evidence>
<dbReference type="PROSITE" id="PS51207">
    <property type="entry name" value="PXA"/>
    <property type="match status" value="1"/>
</dbReference>
<evidence type="ECO:0000259" key="5">
    <source>
        <dbReference type="PROSITE" id="PS50195"/>
    </source>
</evidence>
<feature type="compositionally biased region" description="Low complexity" evidence="2">
    <location>
        <begin position="695"/>
        <end position="706"/>
    </location>
</feature>
<dbReference type="PANTHER" id="PTHR22775:SF3">
    <property type="entry name" value="SORTING NEXIN-13"/>
    <property type="match status" value="1"/>
</dbReference>
<dbReference type="Gene3D" id="1.10.167.10">
    <property type="entry name" value="Regulator of G-protein Signalling 4, domain 2"/>
    <property type="match status" value="1"/>
</dbReference>
<name>A0A364KP55_TALAM</name>
<evidence type="ECO:0000256" key="3">
    <source>
        <dbReference type="SAM" id="Phobius"/>
    </source>
</evidence>
<dbReference type="InterPro" id="IPR001683">
    <property type="entry name" value="PX_dom"/>
</dbReference>
<dbReference type="GO" id="GO:0035091">
    <property type="term" value="F:phosphatidylinositol binding"/>
    <property type="evidence" value="ECO:0007669"/>
    <property type="project" value="InterPro"/>
</dbReference>
<dbReference type="PANTHER" id="PTHR22775">
    <property type="entry name" value="SORTING NEXIN"/>
    <property type="match status" value="1"/>
</dbReference>
<keyword evidence="8" id="KW-1185">Reference proteome</keyword>
<dbReference type="Pfam" id="PF08628">
    <property type="entry name" value="Nexin_C"/>
    <property type="match status" value="1"/>
</dbReference>
<accession>A0A364KP55</accession>
<dbReference type="Gene3D" id="3.30.1520.10">
    <property type="entry name" value="Phox-like domain"/>
    <property type="match status" value="1"/>
</dbReference>
<dbReference type="InterPro" id="IPR036871">
    <property type="entry name" value="PX_dom_sf"/>
</dbReference>
<keyword evidence="3" id="KW-1133">Transmembrane helix</keyword>
<feature type="transmembrane region" description="Helical" evidence="3">
    <location>
        <begin position="254"/>
        <end position="272"/>
    </location>
</feature>
<feature type="domain" description="RGS" evidence="4">
    <location>
        <begin position="417"/>
        <end position="554"/>
    </location>
</feature>
<feature type="domain" description="PXA" evidence="6">
    <location>
        <begin position="101"/>
        <end position="290"/>
    </location>
</feature>
<evidence type="ECO:0000256" key="2">
    <source>
        <dbReference type="SAM" id="MobiDB-lite"/>
    </source>
</evidence>
<feature type="region of interest" description="Disordered" evidence="2">
    <location>
        <begin position="560"/>
        <end position="662"/>
    </location>
</feature>
<organism evidence="7 8">
    <name type="scientific">Talaromyces amestolkiae</name>
    <dbReference type="NCBI Taxonomy" id="1196081"/>
    <lineage>
        <taxon>Eukaryota</taxon>
        <taxon>Fungi</taxon>
        <taxon>Dikarya</taxon>
        <taxon>Ascomycota</taxon>
        <taxon>Pezizomycotina</taxon>
        <taxon>Eurotiomycetes</taxon>
        <taxon>Eurotiomycetidae</taxon>
        <taxon>Eurotiales</taxon>
        <taxon>Trichocomaceae</taxon>
        <taxon>Talaromyces</taxon>
        <taxon>Talaromyces sect. Talaromyces</taxon>
    </lineage>
</organism>
<dbReference type="PROSITE" id="PS50132">
    <property type="entry name" value="RGS"/>
    <property type="match status" value="1"/>
</dbReference>
<dbReference type="AlphaFoldDB" id="A0A364KP55"/>
<dbReference type="Proteomes" id="UP000249363">
    <property type="component" value="Unassembled WGS sequence"/>
</dbReference>
<dbReference type="STRING" id="1196081.A0A364KP55"/>
<protein>
    <recommendedName>
        <fullName evidence="9">PXA domain-containing protein</fullName>
    </recommendedName>
</protein>
<dbReference type="SUPFAM" id="SSF64268">
    <property type="entry name" value="PX domain"/>
    <property type="match status" value="1"/>
</dbReference>
<dbReference type="Pfam" id="PF00615">
    <property type="entry name" value="RGS"/>
    <property type="match status" value="1"/>
</dbReference>
<dbReference type="SUPFAM" id="SSF48097">
    <property type="entry name" value="Regulator of G-protein signaling, RGS"/>
    <property type="match status" value="1"/>
</dbReference>
<reference evidence="7 8" key="1">
    <citation type="journal article" date="2017" name="Biotechnol. Biofuels">
        <title>Differential beta-glucosidase expression as a function of carbon source availability in Talaromyces amestolkiae: a genomic and proteomic approach.</title>
        <authorList>
            <person name="de Eugenio L.I."/>
            <person name="Mendez-Liter J.A."/>
            <person name="Nieto-Dominguez M."/>
            <person name="Alonso L."/>
            <person name="Gil-Munoz J."/>
            <person name="Barriuso J."/>
            <person name="Prieto A."/>
            <person name="Martinez M.J."/>
        </authorList>
    </citation>
    <scope>NUCLEOTIDE SEQUENCE [LARGE SCALE GENOMIC DNA]</scope>
    <source>
        <strain evidence="7 8">CIB</strain>
    </source>
</reference>
<evidence type="ECO:0000259" key="4">
    <source>
        <dbReference type="PROSITE" id="PS50132"/>
    </source>
</evidence>